<dbReference type="Pfam" id="PF23822">
    <property type="entry name" value="DUF7192"/>
    <property type="match status" value="1"/>
</dbReference>
<name>A0ABW9RQT7_9BACT</name>
<evidence type="ECO:0000259" key="1">
    <source>
        <dbReference type="Pfam" id="PF23822"/>
    </source>
</evidence>
<protein>
    <recommendedName>
        <fullName evidence="1">DUF7192 domain-containing protein</fullName>
    </recommendedName>
</protein>
<keyword evidence="3" id="KW-1185">Reference proteome</keyword>
<dbReference type="EMBL" id="SMLW01000574">
    <property type="protein sequence ID" value="MTI26301.1"/>
    <property type="molecule type" value="Genomic_DNA"/>
</dbReference>
<gene>
    <name evidence="2" type="ORF">E1163_15190</name>
</gene>
<sequence length="338" mass="38292">MLNPRKHTVSSAGDKYNYLLFDCAGDFHDFVDHQTRELSPANKARWKETNVYTRERLEKGSTWYGDPPPADLNELNAHDTFSGLHLVKQIKPKIKAYLYKYLNHLEAEEMPKPRIAYNDRGIGVFSFDRAAMNLQRLEKVSLSTPLDKTASQLNIELGRTKIITTVKKAYAWFEHRESSLPAIRLYLVAGANADIEGNNILYTGLGCCELAEFMELRGVPVEVNILIETSFQAQTVVACVRVKRFQDKVDLNQLLLISSDPKYYRYRGFKALIAMANYFDLFIPEGLGSTLPDIGKGFVNALGTKGFVFEQSYSLEAAAREVKQIIDIYNLTRKNGKG</sequence>
<reference evidence="2 3" key="1">
    <citation type="submission" date="2019-02" db="EMBL/GenBank/DDBJ databases">
        <authorList>
            <person name="Goldberg S.R."/>
            <person name="Haltli B.A."/>
            <person name="Correa H."/>
            <person name="Russell K.G."/>
        </authorList>
    </citation>
    <scope>NUCLEOTIDE SEQUENCE [LARGE SCALE GENOMIC DNA]</scope>
    <source>
        <strain evidence="2 3">JCM 16186</strain>
    </source>
</reference>
<evidence type="ECO:0000313" key="2">
    <source>
        <dbReference type="EMBL" id="MTI26301.1"/>
    </source>
</evidence>
<organism evidence="2 3">
    <name type="scientific">Fulvivirga kasyanovii</name>
    <dbReference type="NCBI Taxonomy" id="396812"/>
    <lineage>
        <taxon>Bacteria</taxon>
        <taxon>Pseudomonadati</taxon>
        <taxon>Bacteroidota</taxon>
        <taxon>Cytophagia</taxon>
        <taxon>Cytophagales</taxon>
        <taxon>Fulvivirgaceae</taxon>
        <taxon>Fulvivirga</taxon>
    </lineage>
</organism>
<accession>A0ABW9RQT7</accession>
<feature type="domain" description="DUF7192" evidence="1">
    <location>
        <begin position="181"/>
        <end position="290"/>
    </location>
</feature>
<evidence type="ECO:0000313" key="3">
    <source>
        <dbReference type="Proteomes" id="UP000798808"/>
    </source>
</evidence>
<proteinExistence type="predicted"/>
<dbReference type="RefSeq" id="WP_155173313.1">
    <property type="nucleotide sequence ID" value="NZ_BAAAFL010000012.1"/>
</dbReference>
<comment type="caution">
    <text evidence="2">The sequence shown here is derived from an EMBL/GenBank/DDBJ whole genome shotgun (WGS) entry which is preliminary data.</text>
</comment>
<dbReference type="Proteomes" id="UP000798808">
    <property type="component" value="Unassembled WGS sequence"/>
</dbReference>
<dbReference type="InterPro" id="IPR055616">
    <property type="entry name" value="DUF7192"/>
</dbReference>